<dbReference type="Gene3D" id="3.90.1170.30">
    <property type="entry name" value="Pyrimidine nucleoside phosphorylase-like, C-terminal domain"/>
    <property type="match status" value="1"/>
</dbReference>
<comment type="catalytic activity">
    <reaction evidence="3 4">
        <text>thymidine + phosphate = 2-deoxy-alpha-D-ribose 1-phosphate + thymine</text>
        <dbReference type="Rhea" id="RHEA:16037"/>
        <dbReference type="ChEBI" id="CHEBI:17748"/>
        <dbReference type="ChEBI" id="CHEBI:17821"/>
        <dbReference type="ChEBI" id="CHEBI:43474"/>
        <dbReference type="ChEBI" id="CHEBI:57259"/>
        <dbReference type="EC" id="2.4.2.4"/>
    </reaction>
</comment>
<dbReference type="InterPro" id="IPR017872">
    <property type="entry name" value="Pyrmidine_PPase_CS"/>
</dbReference>
<dbReference type="Gene3D" id="1.20.970.50">
    <property type="match status" value="1"/>
</dbReference>
<accession>A0A192A3W0</accession>
<dbReference type="GO" id="GO:0006213">
    <property type="term" value="P:pyrimidine nucleoside metabolic process"/>
    <property type="evidence" value="ECO:0007669"/>
    <property type="project" value="InterPro"/>
</dbReference>
<dbReference type="HAMAP" id="MF_00703">
    <property type="entry name" value="Thymid_phosp_2"/>
    <property type="match status" value="1"/>
</dbReference>
<keyword evidence="1 4" id="KW-0328">Glycosyltransferase</keyword>
<keyword evidence="6" id="KW-1185">Reference proteome</keyword>
<evidence type="ECO:0000256" key="1">
    <source>
        <dbReference type="ARBA" id="ARBA00022676"/>
    </source>
</evidence>
<dbReference type="Pfam" id="PF02885">
    <property type="entry name" value="Glycos_trans_3N"/>
    <property type="match status" value="1"/>
</dbReference>
<dbReference type="Pfam" id="PF00591">
    <property type="entry name" value="Glycos_transf_3"/>
    <property type="match status" value="1"/>
</dbReference>
<dbReference type="Proteomes" id="UP000078572">
    <property type="component" value="Chromosome 2"/>
</dbReference>
<protein>
    <recommendedName>
        <fullName evidence="4">Putative thymidine phosphorylase</fullName>
        <ecNumber evidence="4">2.4.2.4</ecNumber>
    </recommendedName>
    <alternativeName>
        <fullName evidence="4">TdRPase</fullName>
    </alternativeName>
</protein>
<dbReference type="STRING" id="190721.ACS15_4579"/>
<dbReference type="NCBIfam" id="NF003338">
    <property type="entry name" value="PRK04350.1"/>
    <property type="match status" value="1"/>
</dbReference>
<dbReference type="InterPro" id="IPR017459">
    <property type="entry name" value="Glycosyl_Trfase_fam3_N_dom"/>
</dbReference>
<dbReference type="InterPro" id="IPR013102">
    <property type="entry name" value="PYNP_C"/>
</dbReference>
<organism evidence="5 6">
    <name type="scientific">Ralstonia insidiosa</name>
    <dbReference type="NCBI Taxonomy" id="190721"/>
    <lineage>
        <taxon>Bacteria</taxon>
        <taxon>Pseudomonadati</taxon>
        <taxon>Pseudomonadota</taxon>
        <taxon>Betaproteobacteria</taxon>
        <taxon>Burkholderiales</taxon>
        <taxon>Burkholderiaceae</taxon>
        <taxon>Ralstonia</taxon>
    </lineage>
</organism>
<dbReference type="GO" id="GO:0004645">
    <property type="term" value="F:1,4-alpha-oligoglucan phosphorylase activity"/>
    <property type="evidence" value="ECO:0007669"/>
    <property type="project" value="InterPro"/>
</dbReference>
<reference evidence="6" key="1">
    <citation type="submission" date="2016-06" db="EMBL/GenBank/DDBJ databases">
        <authorList>
            <person name="Xu Y."/>
            <person name="Nagy A."/>
            <person name="Yan X."/>
            <person name="Kim S.W."/>
            <person name="Haley B."/>
            <person name="Liu N.T."/>
            <person name="Nou X."/>
        </authorList>
    </citation>
    <scope>NUCLEOTIDE SEQUENCE [LARGE SCALE GENOMIC DNA]</scope>
    <source>
        <strain evidence="6">ATCC 49129</strain>
    </source>
</reference>
<dbReference type="InterPro" id="IPR000053">
    <property type="entry name" value="Thymidine/pyrmidine_PPase"/>
</dbReference>
<evidence type="ECO:0000313" key="6">
    <source>
        <dbReference type="Proteomes" id="UP000078572"/>
    </source>
</evidence>
<dbReference type="EC" id="2.4.2.4" evidence="4"/>
<dbReference type="PANTHER" id="PTHR10515">
    <property type="entry name" value="THYMIDINE PHOSPHORYLASE"/>
    <property type="match status" value="1"/>
</dbReference>
<dbReference type="InterPro" id="IPR000312">
    <property type="entry name" value="Glycosyl_Trfase_fam3"/>
</dbReference>
<dbReference type="Pfam" id="PF07831">
    <property type="entry name" value="PYNP_C"/>
    <property type="match status" value="1"/>
</dbReference>
<dbReference type="SMART" id="SM00941">
    <property type="entry name" value="PYNP_C"/>
    <property type="match status" value="1"/>
</dbReference>
<dbReference type="InterPro" id="IPR036320">
    <property type="entry name" value="Glycosyl_Trfase_fam3_N_dom_sf"/>
</dbReference>
<dbReference type="EMBL" id="CP016023">
    <property type="protein sequence ID" value="ANJ75074.1"/>
    <property type="molecule type" value="Genomic_DNA"/>
</dbReference>
<name>A0A192A3W0_9RALS</name>
<dbReference type="SUPFAM" id="SSF47648">
    <property type="entry name" value="Nucleoside phosphorylase/phosphoribosyltransferase N-terminal domain"/>
    <property type="match status" value="1"/>
</dbReference>
<evidence type="ECO:0000256" key="2">
    <source>
        <dbReference type="ARBA" id="ARBA00022679"/>
    </source>
</evidence>
<evidence type="ECO:0000256" key="3">
    <source>
        <dbReference type="ARBA" id="ARBA00048550"/>
    </source>
</evidence>
<dbReference type="GeneID" id="61528580"/>
<dbReference type="SUPFAM" id="SSF54680">
    <property type="entry name" value="Pyrimidine nucleoside phosphorylase C-terminal domain"/>
    <property type="match status" value="1"/>
</dbReference>
<dbReference type="OrthoDB" id="341217at2"/>
<dbReference type="AlphaFoldDB" id="A0A192A3W0"/>
<dbReference type="InterPro" id="IPR036566">
    <property type="entry name" value="PYNP-like_C_sf"/>
</dbReference>
<dbReference type="InterPro" id="IPR028579">
    <property type="entry name" value="Thym_Pase_Put"/>
</dbReference>
<proteinExistence type="inferred from homology"/>
<dbReference type="GO" id="GO:0009032">
    <property type="term" value="F:thymidine phosphorylase activity"/>
    <property type="evidence" value="ECO:0007669"/>
    <property type="project" value="UniProtKB-UniRule"/>
</dbReference>
<gene>
    <name evidence="5" type="ORF">A9Y76_21315</name>
</gene>
<dbReference type="GO" id="GO:0006206">
    <property type="term" value="P:pyrimidine nucleobase metabolic process"/>
    <property type="evidence" value="ECO:0007669"/>
    <property type="project" value="InterPro"/>
</dbReference>
<dbReference type="InterPro" id="IPR035902">
    <property type="entry name" value="Nuc_phospho_transferase"/>
</dbReference>
<dbReference type="InterPro" id="IPR013466">
    <property type="entry name" value="Thymidine/AMP_Pase"/>
</dbReference>
<dbReference type="RefSeq" id="WP_064807378.1">
    <property type="nucleotide sequence ID" value="NZ_CP016023.1"/>
</dbReference>
<comment type="similarity">
    <text evidence="4">Belongs to the thymidine/pyrimidine-nucleoside phosphorylase family. Type 2 subfamily.</text>
</comment>
<dbReference type="PROSITE" id="PS00647">
    <property type="entry name" value="THYMID_PHOSPHORYLASE"/>
    <property type="match status" value="1"/>
</dbReference>
<dbReference type="GO" id="GO:0005829">
    <property type="term" value="C:cytosol"/>
    <property type="evidence" value="ECO:0007669"/>
    <property type="project" value="TreeGrafter"/>
</dbReference>
<evidence type="ECO:0000313" key="5">
    <source>
        <dbReference type="EMBL" id="ANJ75074.1"/>
    </source>
</evidence>
<dbReference type="PANTHER" id="PTHR10515:SF0">
    <property type="entry name" value="THYMIDINE PHOSPHORYLASE"/>
    <property type="match status" value="1"/>
</dbReference>
<dbReference type="NCBIfam" id="TIGR02645">
    <property type="entry name" value="ARCH_P_rylase"/>
    <property type="match status" value="1"/>
</dbReference>
<sequence length="524" mass="55833">MLVPPEVAALPDRLTFKPLGIDTWQEHVIYMHPDCAICRSEGFTAQARVEVRIGQRSLIATLNMVGSGLLEMCEVSLSVSAGESLMARPGDVVTVSHAPALESLRAVRAKIYGAHLDTHQLASVVSDIAKERYADVHIAAFLSACGGERMSVKETIDLTQAMVDTGERLKWDRAIVADKHCVGGLPGNRTSPIVVAIAAAAGLLLPKTSSRAITSPAGTADTMETLTRVALSATELRRVVDRVGASLAWGGALSLSPADDVLIRVERALDVDSDAQLVASILSKKIAAGSTHVLIDVPVGPTAKVRRLQDLERLRMLLERVARAFGVHVMIVRTDGAQPVGRGIGPALEARDVLAVLQRSPTAPFDLRERSLLLAAVLLEFCEAAEQGAGLQLATGLLDSGAAWRKFEEICEAQGGLRVPGEAIFRHDVVAEQDGIVTEIDNRHLARIAKLAGAPVRQVAGVEMHARLHDQVQAGQPLFAIHAQASGELEYSSAYARMHSAVSLTPIEHAGVYSPVLPACQQGH</sequence>
<dbReference type="SUPFAM" id="SSF52418">
    <property type="entry name" value="Nucleoside phosphorylase/phosphoribosyltransferase catalytic domain"/>
    <property type="match status" value="1"/>
</dbReference>
<dbReference type="Gene3D" id="3.40.1030.10">
    <property type="entry name" value="Nucleoside phosphorylase/phosphoribosyltransferase catalytic domain"/>
    <property type="match status" value="1"/>
</dbReference>
<keyword evidence="2 4" id="KW-0808">Transferase</keyword>
<evidence type="ECO:0000256" key="4">
    <source>
        <dbReference type="HAMAP-Rule" id="MF_00703"/>
    </source>
</evidence>